<comment type="caution">
    <text evidence="2">The sequence shown here is derived from an EMBL/GenBank/DDBJ whole genome shotgun (WGS) entry which is preliminary data.</text>
</comment>
<reference evidence="2" key="1">
    <citation type="submission" date="2018-11" db="EMBL/GenBank/DDBJ databases">
        <authorList>
            <consortium name="Pathogen Informatics"/>
        </authorList>
    </citation>
    <scope>NUCLEOTIDE SEQUENCE</scope>
</reference>
<proteinExistence type="predicted"/>
<dbReference type="EMBL" id="CAAALY010008220">
    <property type="protein sequence ID" value="VEL10162.1"/>
    <property type="molecule type" value="Genomic_DNA"/>
</dbReference>
<protein>
    <submittedName>
        <fullName evidence="2">Uncharacterized protein</fullName>
    </submittedName>
</protein>
<dbReference type="Proteomes" id="UP000784294">
    <property type="component" value="Unassembled WGS sequence"/>
</dbReference>
<dbReference type="AlphaFoldDB" id="A0A448WF51"/>
<sequence length="190" mass="20285">MSSYKPCLLPIGSQDPAQMLNWKTPGLDPLLLNRPPVANVHQRHQKNAYVGEVSPVGLGPGSNLSDQNYRAPLPRVHFPCWQWLSREHADGEVTRELAAPGSQQMTESGVGHSNNWAVIGYGRTTARIQEVSRGLLGPTRGPSKVPALRDTSWRGNDTPGADGIVNCGGGDIVSTVMMAPGTAGRADGRS</sequence>
<evidence type="ECO:0000313" key="3">
    <source>
        <dbReference type="Proteomes" id="UP000784294"/>
    </source>
</evidence>
<evidence type="ECO:0000313" key="2">
    <source>
        <dbReference type="EMBL" id="VEL10162.1"/>
    </source>
</evidence>
<gene>
    <name evidence="2" type="ORF">PXEA_LOCUS3602</name>
</gene>
<evidence type="ECO:0000256" key="1">
    <source>
        <dbReference type="SAM" id="MobiDB-lite"/>
    </source>
</evidence>
<keyword evidence="3" id="KW-1185">Reference proteome</keyword>
<organism evidence="2 3">
    <name type="scientific">Protopolystoma xenopodis</name>
    <dbReference type="NCBI Taxonomy" id="117903"/>
    <lineage>
        <taxon>Eukaryota</taxon>
        <taxon>Metazoa</taxon>
        <taxon>Spiralia</taxon>
        <taxon>Lophotrochozoa</taxon>
        <taxon>Platyhelminthes</taxon>
        <taxon>Monogenea</taxon>
        <taxon>Polyopisthocotylea</taxon>
        <taxon>Polystomatidea</taxon>
        <taxon>Polystomatidae</taxon>
        <taxon>Protopolystoma</taxon>
    </lineage>
</organism>
<feature type="region of interest" description="Disordered" evidence="1">
    <location>
        <begin position="135"/>
        <end position="160"/>
    </location>
</feature>
<name>A0A448WF51_9PLAT</name>
<accession>A0A448WF51</accession>